<keyword evidence="1" id="KW-0472">Membrane</keyword>
<evidence type="ECO:0008006" key="4">
    <source>
        <dbReference type="Google" id="ProtNLM"/>
    </source>
</evidence>
<keyword evidence="1" id="KW-1133">Transmembrane helix</keyword>
<organism evidence="2 3">
    <name type="scientific">Rhodoferax mekongensis</name>
    <dbReference type="NCBI Taxonomy" id="3068341"/>
    <lineage>
        <taxon>Bacteria</taxon>
        <taxon>Pseudomonadati</taxon>
        <taxon>Pseudomonadota</taxon>
        <taxon>Betaproteobacteria</taxon>
        <taxon>Burkholderiales</taxon>
        <taxon>Comamonadaceae</taxon>
        <taxon>Rhodoferax</taxon>
    </lineage>
</organism>
<accession>A0ABZ0B483</accession>
<feature type="transmembrane region" description="Helical" evidence="1">
    <location>
        <begin position="59"/>
        <end position="83"/>
    </location>
</feature>
<keyword evidence="3" id="KW-1185">Reference proteome</keyword>
<feature type="transmembrane region" description="Helical" evidence="1">
    <location>
        <begin position="26"/>
        <end position="47"/>
    </location>
</feature>
<evidence type="ECO:0000313" key="2">
    <source>
        <dbReference type="EMBL" id="WNO06612.1"/>
    </source>
</evidence>
<gene>
    <name evidence="2" type="ORF">RAN89_09330</name>
</gene>
<proteinExistence type="predicted"/>
<evidence type="ECO:0000313" key="3">
    <source>
        <dbReference type="Proteomes" id="UP001302257"/>
    </source>
</evidence>
<evidence type="ECO:0000256" key="1">
    <source>
        <dbReference type="SAM" id="Phobius"/>
    </source>
</evidence>
<reference evidence="2 3" key="1">
    <citation type="submission" date="2023-08" db="EMBL/GenBank/DDBJ databases">
        <title>Rhodoferax potami sp. nov. and Rhodoferax mekongensis sp. nov., isolated from the Mekong River in Thailand.</title>
        <authorList>
            <person name="Kitikhun S."/>
            <person name="Charoenyingcharoen P."/>
            <person name="Siriarchawattana P."/>
            <person name="Likhitrattanapisal S."/>
            <person name="Nilsakha T."/>
            <person name="Chanpet A."/>
            <person name="Rattanawaree P."/>
            <person name="Ingsriswang S."/>
        </authorList>
    </citation>
    <scope>NUCLEOTIDE SEQUENCE [LARGE SCALE GENOMIC DNA]</scope>
    <source>
        <strain evidence="2 3">TBRC 17307</strain>
    </source>
</reference>
<sequence length="165" mass="18481">MNETDTAQPSGPTKLEFSPLGGPMEAAAYSIVFKCIAIALLSVAGLWAIQMHQLAQQGLASATVVSWLWLPWGLMAYTAWFVVTGTTRLTGTSIEQSWMWSKRLELDNLAYAKVIRIRGFEWLIAPRFYTKNFGGKLFIFYAADPAMLDEFKRLELALAAVRDPR</sequence>
<dbReference type="RefSeq" id="WP_313869300.1">
    <property type="nucleotide sequence ID" value="NZ_CP132507.1"/>
</dbReference>
<keyword evidence="1" id="KW-0812">Transmembrane</keyword>
<name>A0ABZ0B483_9BURK</name>
<protein>
    <recommendedName>
        <fullName evidence="4">PH domain-containing protein</fullName>
    </recommendedName>
</protein>
<dbReference type="EMBL" id="CP132507">
    <property type="protein sequence ID" value="WNO06612.1"/>
    <property type="molecule type" value="Genomic_DNA"/>
</dbReference>
<dbReference type="Proteomes" id="UP001302257">
    <property type="component" value="Chromosome"/>
</dbReference>